<comment type="function">
    <text evidence="11">Mitochondrial intermembrane chaperone that participates in the import and insertion of some multi-pass transmembrane proteins into the mitochondrial inner membrane. Also required for the transfer of beta-barrel precursors from the TOM complex to the sorting and assembly machinery (SAM complex) of the outer membrane. Acts as a chaperone-like protein that protects the hydrophobic precursors from aggregation and guide them through the mitochondrial intermembrane space. The TIM8-TIM13 complex mediates the import of some proteins while the predominant TIM9-TIM10 70 kDa complex mediates the import of much more proteins.</text>
</comment>
<comment type="subcellular location">
    <subcellularLocation>
        <location evidence="13">Mitochondrion inner membrane</location>
        <topology evidence="13">Peripheral membrane protein</topology>
        <orientation evidence="13">Intermembrane side</orientation>
    </subcellularLocation>
    <subcellularLocation>
        <location evidence="1">Mitochondrion intermembrane space</location>
    </subcellularLocation>
</comment>
<keyword evidence="4" id="KW-0479">Metal-binding</keyword>
<dbReference type="EMBL" id="CP136893">
    <property type="protein sequence ID" value="WOL06145.1"/>
    <property type="molecule type" value="Genomic_DNA"/>
</dbReference>
<evidence type="ECO:0000256" key="10">
    <source>
        <dbReference type="ARBA" id="ARBA00023186"/>
    </source>
</evidence>
<evidence type="ECO:0000256" key="5">
    <source>
        <dbReference type="ARBA" id="ARBA00022833"/>
    </source>
</evidence>
<comment type="subunit">
    <text evidence="12">Heterohexamer; composed of 3 copies of TIM8 and 3 copies of TIM13, named soluble 70 kDa complex. Associates with the TIM22 complex, whose core is composed of TIM22.</text>
</comment>
<evidence type="ECO:0000256" key="7">
    <source>
        <dbReference type="ARBA" id="ARBA00023010"/>
    </source>
</evidence>
<evidence type="ECO:0000259" key="14">
    <source>
        <dbReference type="Pfam" id="PF02953"/>
    </source>
</evidence>
<comment type="domain">
    <text evidence="13">The twin CX3C motif contains 4 conserved Cys residues that form 2 disulfide bonds in the mitochondrial intermembrane space.</text>
</comment>
<evidence type="ECO:0000256" key="11">
    <source>
        <dbReference type="ARBA" id="ARBA00058454"/>
    </source>
</evidence>
<evidence type="ECO:0000313" key="15">
    <source>
        <dbReference type="EMBL" id="WOL06145.1"/>
    </source>
</evidence>
<evidence type="ECO:0000256" key="1">
    <source>
        <dbReference type="ARBA" id="ARBA00004569"/>
    </source>
</evidence>
<dbReference type="GO" id="GO:0042719">
    <property type="term" value="C:mitochondrial intermembrane space chaperone complex"/>
    <property type="evidence" value="ECO:0007669"/>
    <property type="project" value="UniProtKB-ARBA"/>
</dbReference>
<sequence>MFVAAPQAHSATRVHNGWYIYIKPRARVLLRGDSEEGGIYLSQNPAAISLQLRMDSFSSPLSASSGQSGPSAEVLMDQLKDQLAQAYAEEFFETVRSKCFAKCITKPGTSLSGSESSCISRCVDRYIEATGIVGRALFNSPR</sequence>
<evidence type="ECO:0000313" key="16">
    <source>
        <dbReference type="Proteomes" id="UP001327560"/>
    </source>
</evidence>
<evidence type="ECO:0000256" key="2">
    <source>
        <dbReference type="ARBA" id="ARBA00006720"/>
    </source>
</evidence>
<evidence type="ECO:0000256" key="12">
    <source>
        <dbReference type="ARBA" id="ARBA00064596"/>
    </source>
</evidence>
<dbReference type="InterPro" id="IPR035427">
    <property type="entry name" value="Tim10-like_dom_sf"/>
</dbReference>
<reference evidence="15 16" key="1">
    <citation type="submission" date="2023-10" db="EMBL/GenBank/DDBJ databases">
        <title>Chromosome-scale genome assembly provides insights into flower coloration mechanisms of Canna indica.</title>
        <authorList>
            <person name="Li C."/>
        </authorList>
    </citation>
    <scope>NUCLEOTIDE SEQUENCE [LARGE SCALE GENOMIC DNA]</scope>
    <source>
        <tissue evidence="15">Flower</tissue>
    </source>
</reference>
<dbReference type="GO" id="GO:0046872">
    <property type="term" value="F:metal ion binding"/>
    <property type="evidence" value="ECO:0007669"/>
    <property type="project" value="UniProtKB-KW"/>
</dbReference>
<protein>
    <recommendedName>
        <fullName evidence="13">Mitochondrial import inner membrane translocase subunit</fullName>
    </recommendedName>
</protein>
<accession>A0AAQ3KCS9</accession>
<evidence type="ECO:0000256" key="9">
    <source>
        <dbReference type="ARBA" id="ARBA00023157"/>
    </source>
</evidence>
<evidence type="ECO:0000256" key="13">
    <source>
        <dbReference type="RuleBase" id="RU367043"/>
    </source>
</evidence>
<keyword evidence="6 13" id="KW-0653">Protein transport</keyword>
<dbReference type="Gene3D" id="1.10.287.810">
    <property type="entry name" value="Mitochondrial import inner membrane translocase subunit tim13 like domains"/>
    <property type="match status" value="1"/>
</dbReference>
<feature type="domain" description="Tim10-like" evidence="14">
    <location>
        <begin position="78"/>
        <end position="137"/>
    </location>
</feature>
<dbReference type="GO" id="GO:0005743">
    <property type="term" value="C:mitochondrial inner membrane"/>
    <property type="evidence" value="ECO:0007669"/>
    <property type="project" value="UniProtKB-SubCell"/>
</dbReference>
<dbReference type="AlphaFoldDB" id="A0AAQ3KCS9"/>
<dbReference type="GO" id="GO:0015031">
    <property type="term" value="P:protein transport"/>
    <property type="evidence" value="ECO:0007669"/>
    <property type="project" value="UniProtKB-KW"/>
</dbReference>
<comment type="similarity">
    <text evidence="2 13">Belongs to the small Tim family.</text>
</comment>
<dbReference type="GO" id="GO:0045039">
    <property type="term" value="P:protein insertion into mitochondrial inner membrane"/>
    <property type="evidence" value="ECO:0007669"/>
    <property type="project" value="UniProtKB-ARBA"/>
</dbReference>
<evidence type="ECO:0000256" key="4">
    <source>
        <dbReference type="ARBA" id="ARBA00022723"/>
    </source>
</evidence>
<keyword evidence="13" id="KW-0999">Mitochondrion inner membrane</keyword>
<keyword evidence="5" id="KW-0862">Zinc</keyword>
<keyword evidence="7 13" id="KW-0811">Translocation</keyword>
<dbReference type="FunFam" id="1.10.287.810:FF:000001">
    <property type="entry name" value="mitochondrial import inner membrane translocase subunit TIM13"/>
    <property type="match status" value="1"/>
</dbReference>
<organism evidence="15 16">
    <name type="scientific">Canna indica</name>
    <name type="common">Indian-shot</name>
    <dbReference type="NCBI Taxonomy" id="4628"/>
    <lineage>
        <taxon>Eukaryota</taxon>
        <taxon>Viridiplantae</taxon>
        <taxon>Streptophyta</taxon>
        <taxon>Embryophyta</taxon>
        <taxon>Tracheophyta</taxon>
        <taxon>Spermatophyta</taxon>
        <taxon>Magnoliopsida</taxon>
        <taxon>Liliopsida</taxon>
        <taxon>Zingiberales</taxon>
        <taxon>Cannaceae</taxon>
        <taxon>Canna</taxon>
    </lineage>
</organism>
<evidence type="ECO:0000256" key="6">
    <source>
        <dbReference type="ARBA" id="ARBA00022927"/>
    </source>
</evidence>
<keyword evidence="13" id="KW-0472">Membrane</keyword>
<keyword evidence="9 13" id="KW-1015">Disulfide bond</keyword>
<dbReference type="Proteomes" id="UP001327560">
    <property type="component" value="Chromosome 4"/>
</dbReference>
<dbReference type="SUPFAM" id="SSF144122">
    <property type="entry name" value="Tim10-like"/>
    <property type="match status" value="1"/>
</dbReference>
<keyword evidence="3 13" id="KW-0813">Transport</keyword>
<proteinExistence type="inferred from homology"/>
<dbReference type="Pfam" id="PF02953">
    <property type="entry name" value="zf-Tim10_DDP"/>
    <property type="match status" value="1"/>
</dbReference>
<evidence type="ECO:0000256" key="3">
    <source>
        <dbReference type="ARBA" id="ARBA00022448"/>
    </source>
</evidence>
<gene>
    <name evidence="15" type="ORF">Cni_G14877</name>
</gene>
<keyword evidence="16" id="KW-1185">Reference proteome</keyword>
<keyword evidence="10 13" id="KW-0143">Chaperone</keyword>
<name>A0AAQ3KCS9_9LILI</name>
<keyword evidence="8 13" id="KW-0496">Mitochondrion</keyword>
<dbReference type="InterPro" id="IPR004217">
    <property type="entry name" value="Tim10-like"/>
</dbReference>
<evidence type="ECO:0000256" key="8">
    <source>
        <dbReference type="ARBA" id="ARBA00023128"/>
    </source>
</evidence>